<dbReference type="GO" id="GO:0003677">
    <property type="term" value="F:DNA binding"/>
    <property type="evidence" value="ECO:0007669"/>
    <property type="project" value="InterPro"/>
</dbReference>
<dbReference type="GO" id="GO:0008170">
    <property type="term" value="F:N-methyltransferase activity"/>
    <property type="evidence" value="ECO:0007669"/>
    <property type="project" value="InterPro"/>
</dbReference>
<gene>
    <name evidence="4" type="ORF">P8935_24020</name>
</gene>
<evidence type="ECO:0000313" key="4">
    <source>
        <dbReference type="EMBL" id="XBH17621.1"/>
    </source>
</evidence>
<keyword evidence="1 4" id="KW-0489">Methyltransferase</keyword>
<proteinExistence type="predicted"/>
<evidence type="ECO:0000256" key="1">
    <source>
        <dbReference type="ARBA" id="ARBA00022603"/>
    </source>
</evidence>
<evidence type="ECO:0000259" key="3">
    <source>
        <dbReference type="Pfam" id="PF01555"/>
    </source>
</evidence>
<dbReference type="EMBL" id="CP121196">
    <property type="protein sequence ID" value="XBH17621.1"/>
    <property type="molecule type" value="Genomic_DNA"/>
</dbReference>
<dbReference type="Pfam" id="PF01555">
    <property type="entry name" value="N6_N4_Mtase"/>
    <property type="match status" value="1"/>
</dbReference>
<dbReference type="InterPro" id="IPR029063">
    <property type="entry name" value="SAM-dependent_MTases_sf"/>
</dbReference>
<sequence length="520" mass="58252">MSSPAIKQNSIPAPHECGAVVIPFPVLRGETAIRAEGSMKDFVLFPVDQIKGLPTNAKPSPFSPYSSILRSIEQYGAWSAVLIHKDTHALIAGRSIVLAYRELAKKDPEKWKSILVKLMPCKPGSPEAEFLANDTDLQHKRHNKFEENQILWRQHQLWEQLHPETAQGKGRSKAQKEIFSFCRQEAAWQDCDVRTIAIKVECAAKLNPEVRDEIRGLHDAEPLDPNDGGETLEFVQSRASKFETTQTEQRELIKVPLEQQPAIWNLYLHPSEAKTTHMAINNIKDAVKVFNMDAQIGKYGELPNRLFPIICADFASPEGLACIEEDSVQLFLMDIPYNELNLIPSIFDTCFPKLDKERGQIAIMYGNHRLAFYTIVGPSVEKYGLISRDEIQIINPPGSASSAANPEKMIRCDKPVAVFSVNRAYFPCNDVIMSAGPEKDLDQWQQPVPDFEELIQRLSDPNDLVVDPFAGTGTTLIAGLKTGRRVWGCDKDLMMTEKTKTHFVECGLVSPTAKEAELTS</sequence>
<reference evidence="4" key="1">
    <citation type="submission" date="2023-03" db="EMBL/GenBank/DDBJ databases">
        <title>Edaphobacter sp.</title>
        <authorList>
            <person name="Huber K.J."/>
            <person name="Papendorf J."/>
            <person name="Pilke C."/>
            <person name="Bunk B."/>
            <person name="Sproeer C."/>
            <person name="Pester M."/>
        </authorList>
    </citation>
    <scope>NUCLEOTIDE SEQUENCE</scope>
    <source>
        <strain evidence="4">DSM 110680</strain>
    </source>
</reference>
<dbReference type="SUPFAM" id="SSF53335">
    <property type="entry name" value="S-adenosyl-L-methionine-dependent methyltransferases"/>
    <property type="match status" value="1"/>
</dbReference>
<dbReference type="Gene3D" id="3.40.50.150">
    <property type="entry name" value="Vaccinia Virus protein VP39"/>
    <property type="match status" value="1"/>
</dbReference>
<organism evidence="4">
    <name type="scientific">Telmatobacter sp. DSM 110680</name>
    <dbReference type="NCBI Taxonomy" id="3036704"/>
    <lineage>
        <taxon>Bacteria</taxon>
        <taxon>Pseudomonadati</taxon>
        <taxon>Acidobacteriota</taxon>
        <taxon>Terriglobia</taxon>
        <taxon>Terriglobales</taxon>
        <taxon>Acidobacteriaceae</taxon>
        <taxon>Telmatobacter</taxon>
    </lineage>
</organism>
<evidence type="ECO:0000256" key="2">
    <source>
        <dbReference type="ARBA" id="ARBA00022679"/>
    </source>
</evidence>
<feature type="domain" description="DNA methylase N-4/N-6" evidence="3">
    <location>
        <begin position="445"/>
        <end position="492"/>
    </location>
</feature>
<dbReference type="AlphaFoldDB" id="A0AAU7DJS0"/>
<dbReference type="RefSeq" id="WP_348262845.1">
    <property type="nucleotide sequence ID" value="NZ_CP121196.1"/>
</dbReference>
<keyword evidence="2" id="KW-0808">Transferase</keyword>
<dbReference type="InterPro" id="IPR002941">
    <property type="entry name" value="DNA_methylase_N4/N6"/>
</dbReference>
<name>A0AAU7DJS0_9BACT</name>
<dbReference type="InterPro" id="IPR001091">
    <property type="entry name" value="RM_Methyltransferase"/>
</dbReference>
<accession>A0AAU7DJS0</accession>
<protein>
    <submittedName>
        <fullName evidence="4">DNA methyltransferase</fullName>
    </submittedName>
</protein>
<dbReference type="GO" id="GO:0032259">
    <property type="term" value="P:methylation"/>
    <property type="evidence" value="ECO:0007669"/>
    <property type="project" value="UniProtKB-KW"/>
</dbReference>
<dbReference type="PRINTS" id="PR00508">
    <property type="entry name" value="S21N4MTFRASE"/>
</dbReference>